<dbReference type="Pfam" id="PF05795">
    <property type="entry name" value="Plasmodium_Vir"/>
    <property type="match status" value="1"/>
</dbReference>
<protein>
    <submittedName>
        <fullName evidence="1">VIR protein</fullName>
    </submittedName>
</protein>
<dbReference type="VEuPathDB" id="PlasmoDB:PVW1_140086800"/>
<evidence type="ECO:0000313" key="2">
    <source>
        <dbReference type="Proteomes" id="UP000305196"/>
    </source>
</evidence>
<evidence type="ECO:0000313" key="1">
    <source>
        <dbReference type="EMBL" id="SCA60498.1"/>
    </source>
</evidence>
<sequence length="311" mass="35621">MLCNSIGPRYGNDERAFISDCPQVAKYIQDIYTTCPVEDKTDRCKYLNYYINYIVKNNSNKNYSVEELIKAYGRLANKLNMCNDSIKVIEESVFKNIEELSNIYYEFNKYINTINTYQTNDCPDLPQSVQLYLNKENTCEGDKNIFCAAVDKFKNYYLSKIKQAKCKNVKYNLESFLSLDNTEIVNNEEEGRQARAKVVEHVTGDRGTEVTATSIHSELDVGDNHDEPSNHNASNPVRTITYTSLGLVLPLATLYRLTPLGSWVNTKILGKNKLMDNMKRNHYELLLNDVRNGEMSLNDTTYSISYNSAAK</sequence>
<gene>
    <name evidence="1" type="ORF">PVC01_000071900</name>
</gene>
<dbReference type="InterPro" id="IPR008780">
    <property type="entry name" value="Plasmodium_Vir"/>
</dbReference>
<reference evidence="1 2" key="1">
    <citation type="submission" date="2016-07" db="EMBL/GenBank/DDBJ databases">
        <authorList>
            <consortium name="Pathogen Informatics"/>
        </authorList>
    </citation>
    <scope>NUCLEOTIDE SEQUENCE [LARGE SCALE GENOMIC DNA]</scope>
</reference>
<accession>A0A1G4E591</accession>
<dbReference type="VEuPathDB" id="PlasmoDB:PVX_009595"/>
<dbReference type="VEuPathDB" id="PlasmoDB:PVPAM_000008400"/>
<dbReference type="VEuPathDB" id="PlasmoDB:PVP01_0004840"/>
<dbReference type="Proteomes" id="UP000305196">
    <property type="component" value="Unassembled WGS sequence"/>
</dbReference>
<dbReference type="EMBL" id="FLYI01000221">
    <property type="protein sequence ID" value="SCA60498.1"/>
    <property type="molecule type" value="Genomic_DNA"/>
</dbReference>
<organism evidence="1 2">
    <name type="scientific">Plasmodium vivax</name>
    <name type="common">malaria parasite P. vivax</name>
    <dbReference type="NCBI Taxonomy" id="5855"/>
    <lineage>
        <taxon>Eukaryota</taxon>
        <taxon>Sar</taxon>
        <taxon>Alveolata</taxon>
        <taxon>Apicomplexa</taxon>
        <taxon>Aconoidasida</taxon>
        <taxon>Haemosporida</taxon>
        <taxon>Plasmodiidae</taxon>
        <taxon>Plasmodium</taxon>
        <taxon>Plasmodium (Plasmodium)</taxon>
    </lineage>
</organism>
<dbReference type="AlphaFoldDB" id="A0A1G4E591"/>
<name>A0A1G4E591_PLAVI</name>
<proteinExistence type="predicted"/>